<name>A0A927RDT2_9ACTN</name>
<dbReference type="EMBL" id="JADBEM010000001">
    <property type="protein sequence ID" value="MBE1612767.1"/>
    <property type="molecule type" value="Genomic_DNA"/>
</dbReference>
<gene>
    <name evidence="5" type="ORF">HEB94_009615</name>
</gene>
<evidence type="ECO:0000256" key="2">
    <source>
        <dbReference type="ARBA" id="ARBA00022679"/>
    </source>
</evidence>
<keyword evidence="6" id="KW-1185">Reference proteome</keyword>
<evidence type="ECO:0000313" key="6">
    <source>
        <dbReference type="Proteomes" id="UP000638648"/>
    </source>
</evidence>
<organism evidence="5 6">
    <name type="scientific">Actinopolymorpha pittospori</name>
    <dbReference type="NCBI Taxonomy" id="648752"/>
    <lineage>
        <taxon>Bacteria</taxon>
        <taxon>Bacillati</taxon>
        <taxon>Actinomycetota</taxon>
        <taxon>Actinomycetes</taxon>
        <taxon>Propionibacteriales</taxon>
        <taxon>Actinopolymorphaceae</taxon>
        <taxon>Actinopolymorpha</taxon>
    </lineage>
</organism>
<dbReference type="GO" id="GO:0016757">
    <property type="term" value="F:glycosyltransferase activity"/>
    <property type="evidence" value="ECO:0007669"/>
    <property type="project" value="UniProtKB-KW"/>
</dbReference>
<evidence type="ECO:0000259" key="4">
    <source>
        <dbReference type="Pfam" id="PF13579"/>
    </source>
</evidence>
<evidence type="ECO:0000256" key="1">
    <source>
        <dbReference type="ARBA" id="ARBA00022676"/>
    </source>
</evidence>
<dbReference type="Pfam" id="PF13524">
    <property type="entry name" value="Glyco_trans_1_2"/>
    <property type="match status" value="1"/>
</dbReference>
<proteinExistence type="predicted"/>
<dbReference type="InterPro" id="IPR028098">
    <property type="entry name" value="Glyco_trans_4-like_N"/>
</dbReference>
<keyword evidence="2" id="KW-0808">Transferase</keyword>
<protein>
    <submittedName>
        <fullName evidence="5">Glycosyltransferase involved in cell wall biosynthesis</fullName>
    </submittedName>
</protein>
<dbReference type="InterPro" id="IPR055259">
    <property type="entry name" value="YkvP/CgeB_Glyco_trans-like"/>
</dbReference>
<dbReference type="Gene3D" id="3.40.50.2000">
    <property type="entry name" value="Glycogen Phosphorylase B"/>
    <property type="match status" value="2"/>
</dbReference>
<dbReference type="PANTHER" id="PTHR12526">
    <property type="entry name" value="GLYCOSYLTRANSFERASE"/>
    <property type="match status" value="1"/>
</dbReference>
<feature type="domain" description="Spore protein YkvP/CgeB glycosyl transferase-like" evidence="3">
    <location>
        <begin position="233"/>
        <end position="379"/>
    </location>
</feature>
<accession>A0A927RDT2</accession>
<reference evidence="5" key="1">
    <citation type="submission" date="2020-10" db="EMBL/GenBank/DDBJ databases">
        <title>Sequencing the genomes of 1000 actinobacteria strains.</title>
        <authorList>
            <person name="Klenk H.-P."/>
        </authorList>
    </citation>
    <scope>NUCLEOTIDE SEQUENCE</scope>
    <source>
        <strain evidence="5">DSM 45354</strain>
    </source>
</reference>
<dbReference type="AlphaFoldDB" id="A0A927RDT2"/>
<dbReference type="RefSeq" id="WP_192755754.1">
    <property type="nucleotide sequence ID" value="NZ_BAABJL010000084.1"/>
</dbReference>
<dbReference type="Proteomes" id="UP000638648">
    <property type="component" value="Unassembled WGS sequence"/>
</dbReference>
<sequence>MTASSAPTPATARRPKAVHVSIVHRSTDIRIFHKQCRSLAAAGYDVVLYARTDQPYDEAGVSVRPVPEPRSRAARMTVGVWSLWAPLLAHRADVYHFHDPELIPLGLALRARGRQVVFDAHEPLPSQIMAKHWIPAPLRPLVARITEVLVRVAGRGMSAVVAASPLVEGVYAGAKRLVVVNNFPILYDDVSAESHPDIPYDERPRGMVYVGGLSDLRGLASMLEVARVAGARHGEKFTLIGPFMPPELEARLSDPGLADVIDYVGVKKPAEARRLVSEARVGLILQIGPEAYKKNLPTKMFEYMAEGLPVVASHFPLWKGILDDAGAGVTVPPEDGQAAAEAVSRLLGDPKEAAAMGERGRKAVHEKYSWEPEARTLLALYDSLLPREIAAARTR</sequence>
<dbReference type="Pfam" id="PF13579">
    <property type="entry name" value="Glyco_trans_4_4"/>
    <property type="match status" value="1"/>
</dbReference>
<keyword evidence="1" id="KW-0328">Glycosyltransferase</keyword>
<evidence type="ECO:0000259" key="3">
    <source>
        <dbReference type="Pfam" id="PF13524"/>
    </source>
</evidence>
<evidence type="ECO:0000313" key="5">
    <source>
        <dbReference type="EMBL" id="MBE1612767.1"/>
    </source>
</evidence>
<dbReference type="SUPFAM" id="SSF53756">
    <property type="entry name" value="UDP-Glycosyltransferase/glycogen phosphorylase"/>
    <property type="match status" value="1"/>
</dbReference>
<comment type="caution">
    <text evidence="5">The sequence shown here is derived from an EMBL/GenBank/DDBJ whole genome shotgun (WGS) entry which is preliminary data.</text>
</comment>
<feature type="domain" description="Glycosyltransferase subfamily 4-like N-terminal" evidence="4">
    <location>
        <begin position="32"/>
        <end position="167"/>
    </location>
</feature>